<dbReference type="STRING" id="35608.A0A2U1QMQ7"/>
<keyword evidence="2" id="KW-1185">Reference proteome</keyword>
<reference evidence="1 2" key="1">
    <citation type="journal article" date="2018" name="Mol. Plant">
        <title>The genome of Artemisia annua provides insight into the evolution of Asteraceae family and artemisinin biosynthesis.</title>
        <authorList>
            <person name="Shen Q."/>
            <person name="Zhang L."/>
            <person name="Liao Z."/>
            <person name="Wang S."/>
            <person name="Yan T."/>
            <person name="Shi P."/>
            <person name="Liu M."/>
            <person name="Fu X."/>
            <person name="Pan Q."/>
            <person name="Wang Y."/>
            <person name="Lv Z."/>
            <person name="Lu X."/>
            <person name="Zhang F."/>
            <person name="Jiang W."/>
            <person name="Ma Y."/>
            <person name="Chen M."/>
            <person name="Hao X."/>
            <person name="Li L."/>
            <person name="Tang Y."/>
            <person name="Lv G."/>
            <person name="Zhou Y."/>
            <person name="Sun X."/>
            <person name="Brodelius P.E."/>
            <person name="Rose J.K.C."/>
            <person name="Tang K."/>
        </authorList>
    </citation>
    <scope>NUCLEOTIDE SEQUENCE [LARGE SCALE GENOMIC DNA]</scope>
    <source>
        <strain evidence="2">cv. Huhao1</strain>
        <tissue evidence="1">Leaf</tissue>
    </source>
</reference>
<dbReference type="GO" id="GO:0003964">
    <property type="term" value="F:RNA-directed DNA polymerase activity"/>
    <property type="evidence" value="ECO:0007669"/>
    <property type="project" value="UniProtKB-KW"/>
</dbReference>
<dbReference type="PANTHER" id="PTHR33710:SF64">
    <property type="entry name" value="ENDONUCLEASE_EXONUCLEASE_PHOSPHATASE DOMAIN-CONTAINING PROTEIN"/>
    <property type="match status" value="1"/>
</dbReference>
<keyword evidence="1" id="KW-0695">RNA-directed DNA polymerase</keyword>
<gene>
    <name evidence="1" type="ORF">CTI12_AA010130</name>
</gene>
<dbReference type="PANTHER" id="PTHR33710">
    <property type="entry name" value="BNAC02G09200D PROTEIN"/>
    <property type="match status" value="1"/>
</dbReference>
<dbReference type="Gene3D" id="3.60.10.10">
    <property type="entry name" value="Endonuclease/exonuclease/phosphatase"/>
    <property type="match status" value="1"/>
</dbReference>
<accession>A0A2U1QMQ7</accession>
<evidence type="ECO:0000313" key="1">
    <source>
        <dbReference type="EMBL" id="PWA99289.1"/>
    </source>
</evidence>
<dbReference type="Proteomes" id="UP000245207">
    <property type="component" value="Unassembled WGS sequence"/>
</dbReference>
<dbReference type="InterPro" id="IPR036691">
    <property type="entry name" value="Endo/exonu/phosph_ase_sf"/>
</dbReference>
<dbReference type="OrthoDB" id="8196670at2759"/>
<sequence>MTRLELFRLLSMWGNYSFDYACSMSRGRSGGIISMWDPAIFIKQNIWCDANFVIVQGQWINLTGTYFMVNIYGPHDTDAKVILWQKILSFIHQHNGRYVLFGDLNEVREESEQFGSIYSTTEAQTFNSFIDSSGLKEIMMGGRFFTWMNKSGSKMSKLDRFLISEEVMDDNTDLKAMVLDRLLSDHSPILLHSQKTDYGPTPFKFFQSWFQRKDFEEVVKKAFADCSHDSSESRVPLHIKLKSIKQSLKSWNSAHKKKDMSRKQEVIGLIQDIEVKIDASLASDSEKEMRLQLLRELNDIDREWQMQWKRPIVSSRINALWESLQAELQQMTHFEGQDEVRWGIGHDGTFTVGATRHQIDDAILPTLDVSTMWCKIQINLLESVNLLSWKNI</sequence>
<keyword evidence="1" id="KW-0548">Nucleotidyltransferase</keyword>
<name>A0A2U1QMQ7_ARTAN</name>
<protein>
    <submittedName>
        <fullName evidence="1">RNA-directed DNA polymerase, eukaryota, Reverse transcriptase zinc-binding domain protein</fullName>
    </submittedName>
</protein>
<dbReference type="SUPFAM" id="SSF56219">
    <property type="entry name" value="DNase I-like"/>
    <property type="match status" value="1"/>
</dbReference>
<organism evidence="1 2">
    <name type="scientific">Artemisia annua</name>
    <name type="common">Sweet wormwood</name>
    <dbReference type="NCBI Taxonomy" id="35608"/>
    <lineage>
        <taxon>Eukaryota</taxon>
        <taxon>Viridiplantae</taxon>
        <taxon>Streptophyta</taxon>
        <taxon>Embryophyta</taxon>
        <taxon>Tracheophyta</taxon>
        <taxon>Spermatophyta</taxon>
        <taxon>Magnoliopsida</taxon>
        <taxon>eudicotyledons</taxon>
        <taxon>Gunneridae</taxon>
        <taxon>Pentapetalae</taxon>
        <taxon>asterids</taxon>
        <taxon>campanulids</taxon>
        <taxon>Asterales</taxon>
        <taxon>Asteraceae</taxon>
        <taxon>Asteroideae</taxon>
        <taxon>Anthemideae</taxon>
        <taxon>Artemisiinae</taxon>
        <taxon>Artemisia</taxon>
    </lineage>
</organism>
<evidence type="ECO:0000313" key="2">
    <source>
        <dbReference type="Proteomes" id="UP000245207"/>
    </source>
</evidence>
<dbReference type="EMBL" id="PKPP01000026">
    <property type="protein sequence ID" value="PWA99289.1"/>
    <property type="molecule type" value="Genomic_DNA"/>
</dbReference>
<proteinExistence type="predicted"/>
<dbReference type="AlphaFoldDB" id="A0A2U1QMQ7"/>
<keyword evidence="1" id="KW-0808">Transferase</keyword>
<comment type="caution">
    <text evidence="1">The sequence shown here is derived from an EMBL/GenBank/DDBJ whole genome shotgun (WGS) entry which is preliminary data.</text>
</comment>